<comment type="caution">
    <text evidence="1">The sequence shown here is derived from an EMBL/GenBank/DDBJ whole genome shotgun (WGS) entry which is preliminary data.</text>
</comment>
<evidence type="ECO:0000313" key="1">
    <source>
        <dbReference type="EMBL" id="KAF4144875.1"/>
    </source>
</evidence>
<dbReference type="PROSITE" id="PS51257">
    <property type="entry name" value="PROKAR_LIPOPROTEIN"/>
    <property type="match status" value="1"/>
</dbReference>
<protein>
    <submittedName>
        <fullName evidence="1">Uncharacterized protein</fullName>
    </submittedName>
</protein>
<gene>
    <name evidence="1" type="ORF">GN958_ATG05934</name>
</gene>
<reference evidence="1" key="1">
    <citation type="submission" date="2020-03" db="EMBL/GenBank/DDBJ databases">
        <title>Hybrid Assembly of Korean Phytophthora infestans isolates.</title>
        <authorList>
            <person name="Prokchorchik M."/>
            <person name="Lee Y."/>
            <person name="Seo J."/>
            <person name="Cho J.-H."/>
            <person name="Park Y.-E."/>
            <person name="Jang D.-C."/>
            <person name="Im J.-S."/>
            <person name="Choi J.-G."/>
            <person name="Park H.-J."/>
            <person name="Lee G.-B."/>
            <person name="Lee Y.-G."/>
            <person name="Hong S.-Y."/>
            <person name="Cho K."/>
            <person name="Sohn K.H."/>
        </authorList>
    </citation>
    <scope>NUCLEOTIDE SEQUENCE</scope>
    <source>
        <strain evidence="1">KR_2_A2</strain>
    </source>
</reference>
<proteinExistence type="predicted"/>
<sequence length="88" mass="9818">MDKEGVFARPSMDSRSSLVLNHSQISGLSACTPTFYPCQMAKTNDLIQLLKASIASKKVAPHMDWWPGDWKCTNCGNHVLSPRRVLSR</sequence>
<dbReference type="EMBL" id="JAACNO010000794">
    <property type="protein sequence ID" value="KAF4144875.1"/>
    <property type="molecule type" value="Genomic_DNA"/>
</dbReference>
<evidence type="ECO:0000313" key="2">
    <source>
        <dbReference type="Proteomes" id="UP000704712"/>
    </source>
</evidence>
<name>A0A8S9UV07_PHYIN</name>
<organism evidence="1 2">
    <name type="scientific">Phytophthora infestans</name>
    <name type="common">Potato late blight agent</name>
    <name type="synonym">Botrytis infestans</name>
    <dbReference type="NCBI Taxonomy" id="4787"/>
    <lineage>
        <taxon>Eukaryota</taxon>
        <taxon>Sar</taxon>
        <taxon>Stramenopiles</taxon>
        <taxon>Oomycota</taxon>
        <taxon>Peronosporomycetes</taxon>
        <taxon>Peronosporales</taxon>
        <taxon>Peronosporaceae</taxon>
        <taxon>Phytophthora</taxon>
    </lineage>
</organism>
<dbReference type="AlphaFoldDB" id="A0A8S9UV07"/>
<accession>A0A8S9UV07</accession>
<dbReference type="Proteomes" id="UP000704712">
    <property type="component" value="Unassembled WGS sequence"/>
</dbReference>